<dbReference type="InterPro" id="IPR032675">
    <property type="entry name" value="LRR_dom_sf"/>
</dbReference>
<gene>
    <name evidence="1" type="ORF">TrLO_g95</name>
</gene>
<proteinExistence type="predicted"/>
<sequence>MSNYVAFESKIDYKTRKMSGKRRAEDEGDEDGGVILEIPPAENLTTLTTACTVPATTDQFMHTPEFRRHFFDFIHVQALMALRVATKVWKAVAEEVIDEGMKSAELMVHAGNNISYQGKQDRSERRKLVTRVVFFLNITKIGRYACYDARNLVVVNIPEGVESIGQCAFSYCSSLTTVSFPTTLASIGQTAFCFCSSLYNVDLRHTNLQELRGHAFSSCSELK</sequence>
<evidence type="ECO:0000313" key="1">
    <source>
        <dbReference type="EMBL" id="GMI07988.1"/>
    </source>
</evidence>
<keyword evidence="2" id="KW-1185">Reference proteome</keyword>
<comment type="caution">
    <text evidence="1">The sequence shown here is derived from an EMBL/GenBank/DDBJ whole genome shotgun (WGS) entry which is preliminary data.</text>
</comment>
<name>A0A9W7FAN6_9STRA</name>
<dbReference type="Pfam" id="PF13306">
    <property type="entry name" value="LRR_5"/>
    <property type="match status" value="1"/>
</dbReference>
<dbReference type="AlphaFoldDB" id="A0A9W7FAN6"/>
<dbReference type="EMBL" id="BRXW01000116">
    <property type="protein sequence ID" value="GMI07988.1"/>
    <property type="molecule type" value="Genomic_DNA"/>
</dbReference>
<reference evidence="2" key="1">
    <citation type="journal article" date="2023" name="Commun. Biol.">
        <title>Genome analysis of Parmales, the sister group of diatoms, reveals the evolutionary specialization of diatoms from phago-mixotrophs to photoautotrophs.</title>
        <authorList>
            <person name="Ban H."/>
            <person name="Sato S."/>
            <person name="Yoshikawa S."/>
            <person name="Yamada K."/>
            <person name="Nakamura Y."/>
            <person name="Ichinomiya M."/>
            <person name="Sato N."/>
            <person name="Blanc-Mathieu R."/>
            <person name="Endo H."/>
            <person name="Kuwata A."/>
            <person name="Ogata H."/>
        </authorList>
    </citation>
    <scope>NUCLEOTIDE SEQUENCE [LARGE SCALE GENOMIC DNA]</scope>
    <source>
        <strain evidence="2">NIES 3700</strain>
    </source>
</reference>
<dbReference type="PANTHER" id="PTHR45661:SF3">
    <property type="entry name" value="IG-LIKE DOMAIN-CONTAINING PROTEIN"/>
    <property type="match status" value="1"/>
</dbReference>
<dbReference type="InterPro" id="IPR053139">
    <property type="entry name" value="Surface_bspA-like"/>
</dbReference>
<dbReference type="PANTHER" id="PTHR45661">
    <property type="entry name" value="SURFACE ANTIGEN"/>
    <property type="match status" value="1"/>
</dbReference>
<dbReference type="Proteomes" id="UP001165122">
    <property type="component" value="Unassembled WGS sequence"/>
</dbReference>
<protein>
    <submittedName>
        <fullName evidence="1">Uncharacterized protein</fullName>
    </submittedName>
</protein>
<accession>A0A9W7FAN6</accession>
<dbReference type="InterPro" id="IPR026906">
    <property type="entry name" value="LRR_5"/>
</dbReference>
<dbReference type="Gene3D" id="3.80.10.10">
    <property type="entry name" value="Ribonuclease Inhibitor"/>
    <property type="match status" value="1"/>
</dbReference>
<organism evidence="1 2">
    <name type="scientific">Triparma laevis f. longispina</name>
    <dbReference type="NCBI Taxonomy" id="1714387"/>
    <lineage>
        <taxon>Eukaryota</taxon>
        <taxon>Sar</taxon>
        <taxon>Stramenopiles</taxon>
        <taxon>Ochrophyta</taxon>
        <taxon>Bolidophyceae</taxon>
        <taxon>Parmales</taxon>
        <taxon>Triparmaceae</taxon>
        <taxon>Triparma</taxon>
    </lineage>
</organism>
<evidence type="ECO:0000313" key="2">
    <source>
        <dbReference type="Proteomes" id="UP001165122"/>
    </source>
</evidence>
<dbReference type="SUPFAM" id="SSF52058">
    <property type="entry name" value="L domain-like"/>
    <property type="match status" value="1"/>
</dbReference>